<protein>
    <submittedName>
        <fullName evidence="4">Heat shock protein Hsp20</fullName>
    </submittedName>
</protein>
<feature type="domain" description="SHSP" evidence="3">
    <location>
        <begin position="63"/>
        <end position="175"/>
    </location>
</feature>
<evidence type="ECO:0000256" key="2">
    <source>
        <dbReference type="RuleBase" id="RU003616"/>
    </source>
</evidence>
<gene>
    <name evidence="4" type="ORF">CfE428DRAFT_3685</name>
</gene>
<evidence type="ECO:0000313" key="5">
    <source>
        <dbReference type="Proteomes" id="UP000005824"/>
    </source>
</evidence>
<evidence type="ECO:0000313" key="4">
    <source>
        <dbReference type="EMBL" id="EDY18648.1"/>
    </source>
</evidence>
<dbReference type="STRING" id="497964.CfE428DRAFT_3685"/>
<evidence type="ECO:0000256" key="1">
    <source>
        <dbReference type="PROSITE-ProRule" id="PRU00285"/>
    </source>
</evidence>
<keyword evidence="4" id="KW-0346">Stress response</keyword>
<dbReference type="PANTHER" id="PTHR11527">
    <property type="entry name" value="HEAT-SHOCK PROTEIN 20 FAMILY MEMBER"/>
    <property type="match status" value="1"/>
</dbReference>
<comment type="similarity">
    <text evidence="1 2">Belongs to the small heat shock protein (HSP20) family.</text>
</comment>
<keyword evidence="5" id="KW-1185">Reference proteome</keyword>
<name>B4D447_9BACT</name>
<comment type="caution">
    <text evidence="4">The sequence shown here is derived from an EMBL/GenBank/DDBJ whole genome shotgun (WGS) entry which is preliminary data.</text>
</comment>
<dbReference type="CDD" id="cd06464">
    <property type="entry name" value="ACD_sHsps-like"/>
    <property type="match status" value="1"/>
</dbReference>
<dbReference type="eggNOG" id="COG0071">
    <property type="taxonomic scope" value="Bacteria"/>
</dbReference>
<dbReference type="Proteomes" id="UP000005824">
    <property type="component" value="Unassembled WGS sequence"/>
</dbReference>
<evidence type="ECO:0000259" key="3">
    <source>
        <dbReference type="PROSITE" id="PS01031"/>
    </source>
</evidence>
<sequence>MALSKLDKETEETKNQLHQFQPMSIIRYQFPQVPNWSSSDRLASLRDEVNRLFDFSWPSRDSGLFSGWSPALDVFDDKDNLVVKVELPGLNKDEINISLDKGVLTVSGERKQEHESKEGESFRSERYFGKFHRSVTLPATVDSTKVSASYKDGILTVDLPKAEEAKPKQIAVNVA</sequence>
<dbReference type="InterPro" id="IPR008978">
    <property type="entry name" value="HSP20-like_chaperone"/>
</dbReference>
<accession>B4D447</accession>
<organism evidence="4 5">
    <name type="scientific">Chthoniobacter flavus Ellin428</name>
    <dbReference type="NCBI Taxonomy" id="497964"/>
    <lineage>
        <taxon>Bacteria</taxon>
        <taxon>Pseudomonadati</taxon>
        <taxon>Verrucomicrobiota</taxon>
        <taxon>Spartobacteria</taxon>
        <taxon>Chthoniobacterales</taxon>
        <taxon>Chthoniobacteraceae</taxon>
        <taxon>Chthoniobacter</taxon>
    </lineage>
</organism>
<dbReference type="Pfam" id="PF00011">
    <property type="entry name" value="HSP20"/>
    <property type="match status" value="1"/>
</dbReference>
<dbReference type="Gene3D" id="2.60.40.790">
    <property type="match status" value="1"/>
</dbReference>
<dbReference type="InterPro" id="IPR031107">
    <property type="entry name" value="Small_HSP"/>
</dbReference>
<dbReference type="InterPro" id="IPR002068">
    <property type="entry name" value="A-crystallin/Hsp20_dom"/>
</dbReference>
<dbReference type="SUPFAM" id="SSF49764">
    <property type="entry name" value="HSP20-like chaperones"/>
    <property type="match status" value="1"/>
</dbReference>
<proteinExistence type="inferred from homology"/>
<dbReference type="AlphaFoldDB" id="B4D447"/>
<dbReference type="InParanoid" id="B4D447"/>
<dbReference type="EMBL" id="ABVL01000011">
    <property type="protein sequence ID" value="EDY18648.1"/>
    <property type="molecule type" value="Genomic_DNA"/>
</dbReference>
<dbReference type="PROSITE" id="PS01031">
    <property type="entry name" value="SHSP"/>
    <property type="match status" value="1"/>
</dbReference>
<reference evidence="4 5" key="1">
    <citation type="journal article" date="2011" name="J. Bacteriol.">
        <title>Genome sequence of Chthoniobacter flavus Ellin428, an aerobic heterotrophic soil bacterium.</title>
        <authorList>
            <person name="Kant R."/>
            <person name="van Passel M.W."/>
            <person name="Palva A."/>
            <person name="Lucas S."/>
            <person name="Lapidus A."/>
            <person name="Glavina Del Rio T."/>
            <person name="Dalin E."/>
            <person name="Tice H."/>
            <person name="Bruce D."/>
            <person name="Goodwin L."/>
            <person name="Pitluck S."/>
            <person name="Larimer F.W."/>
            <person name="Land M.L."/>
            <person name="Hauser L."/>
            <person name="Sangwan P."/>
            <person name="de Vos W.M."/>
            <person name="Janssen P.H."/>
            <person name="Smidt H."/>
        </authorList>
    </citation>
    <scope>NUCLEOTIDE SEQUENCE [LARGE SCALE GENOMIC DNA]</scope>
    <source>
        <strain evidence="4 5">Ellin428</strain>
    </source>
</reference>